<reference evidence="2" key="1">
    <citation type="journal article" date="2023" name="Genome Biol. Evol.">
        <title>First Whole Genome Sequence and Flow Cytometry Genome Size Data for the Lichen-Forming Fungus Ramalina farinacea (Ascomycota).</title>
        <authorList>
            <person name="Llewellyn T."/>
            <person name="Mian S."/>
            <person name="Hill R."/>
            <person name="Leitch I.J."/>
            <person name="Gaya E."/>
        </authorList>
    </citation>
    <scope>NUCLEOTIDE SEQUENCE</scope>
    <source>
        <strain evidence="2">LIQ254RAFAR</strain>
    </source>
</reference>
<dbReference type="GO" id="GO:0005634">
    <property type="term" value="C:nucleus"/>
    <property type="evidence" value="ECO:0007669"/>
    <property type="project" value="TreeGrafter"/>
</dbReference>
<dbReference type="GO" id="GO:0003963">
    <property type="term" value="F:RNA-3'-phosphate cyclase activity"/>
    <property type="evidence" value="ECO:0007669"/>
    <property type="project" value="TreeGrafter"/>
</dbReference>
<dbReference type="Proteomes" id="UP001161017">
    <property type="component" value="Unassembled WGS sequence"/>
</dbReference>
<feature type="domain" description="RNA 3'-terminal phosphate cyclase" evidence="1">
    <location>
        <begin position="13"/>
        <end position="389"/>
    </location>
</feature>
<dbReference type="PANTHER" id="PTHR11096:SF0">
    <property type="entry name" value="RNA 3'-TERMINAL PHOSPHATE CYCLASE"/>
    <property type="match status" value="1"/>
</dbReference>
<evidence type="ECO:0000313" key="3">
    <source>
        <dbReference type="Proteomes" id="UP001161017"/>
    </source>
</evidence>
<dbReference type="GO" id="GO:0006396">
    <property type="term" value="P:RNA processing"/>
    <property type="evidence" value="ECO:0007669"/>
    <property type="project" value="InterPro"/>
</dbReference>
<dbReference type="InterPro" id="IPR037136">
    <property type="entry name" value="RNA3'_phos_cyclase_dom_sf"/>
</dbReference>
<dbReference type="InterPro" id="IPR000228">
    <property type="entry name" value="RNA3'_term_phos_cyc"/>
</dbReference>
<dbReference type="Gene3D" id="3.30.360.20">
    <property type="entry name" value="RNA 3'-terminal phosphate cyclase, insert domain"/>
    <property type="match status" value="1"/>
</dbReference>
<dbReference type="SUPFAM" id="SSF55205">
    <property type="entry name" value="EPT/RTPC-like"/>
    <property type="match status" value="1"/>
</dbReference>
<dbReference type="EMBL" id="JAPUFD010000018">
    <property type="protein sequence ID" value="MDI1492169.1"/>
    <property type="molecule type" value="Genomic_DNA"/>
</dbReference>
<proteinExistence type="predicted"/>
<sequence>MEVDPVHLDGTTLEGGGQLLRVALALSSIFRTPIRVSRIRGKRGPKSAPGKDGGLKPAHLAAAQWLARATAAATVGMELQSTELTFRPASQSLSLGENSDEPVQVWQQIFDAGVLARQETHIRMSSPGSIALILQAILPCLLLSSSSVPLWVTIAGGTNVSNSPSIDYVTEVFFPVLQSKLGINRIETSLNRRGWSTGRVEMGSVTFKFSPSQHGSGLPAFQLVNRGMVSSVRVTLLGHGASLRQAVKSKLTQMLKDRLPAAEVHFVVEEDTGDSKKFYLLLVAQTEQGFRLGSDCLHVWKNSKKAGRTANKSMSPEVDQVHALLAKIMENFMTQIDRGGCVDEWMQDQLVIFQVLSNGPSSIDTGQLETSLHAQTARWVAQQLLEAQFDEHGEYQRRRAQISWPLFPDDERDE</sequence>
<dbReference type="InterPro" id="IPR036553">
    <property type="entry name" value="RPTC_insert"/>
</dbReference>
<dbReference type="InterPro" id="IPR013792">
    <property type="entry name" value="RNA3'P_cycl/enolpyr_Trfase_a/b"/>
</dbReference>
<evidence type="ECO:0000313" key="2">
    <source>
        <dbReference type="EMBL" id="MDI1492169.1"/>
    </source>
</evidence>
<dbReference type="Gene3D" id="3.65.10.20">
    <property type="entry name" value="RNA 3'-terminal phosphate cyclase domain"/>
    <property type="match status" value="1"/>
</dbReference>
<name>A0AA43QV57_9LECA</name>
<dbReference type="Pfam" id="PF01137">
    <property type="entry name" value="RTC"/>
    <property type="match status" value="1"/>
</dbReference>
<gene>
    <name evidence="2" type="ORF">OHK93_003381</name>
</gene>
<comment type="caution">
    <text evidence="2">The sequence shown here is derived from an EMBL/GenBank/DDBJ whole genome shotgun (WGS) entry which is preliminary data.</text>
</comment>
<keyword evidence="3" id="KW-1185">Reference proteome</keyword>
<accession>A0AA43QV57</accession>
<evidence type="ECO:0000259" key="1">
    <source>
        <dbReference type="Pfam" id="PF01137"/>
    </source>
</evidence>
<dbReference type="AlphaFoldDB" id="A0AA43QV57"/>
<protein>
    <recommendedName>
        <fullName evidence="1">RNA 3'-terminal phosphate cyclase domain-containing protein</fullName>
    </recommendedName>
</protein>
<dbReference type="PANTHER" id="PTHR11096">
    <property type="entry name" value="RNA 3' TERMINAL PHOSPHATE CYCLASE"/>
    <property type="match status" value="1"/>
</dbReference>
<organism evidence="2 3">
    <name type="scientific">Ramalina farinacea</name>
    <dbReference type="NCBI Taxonomy" id="258253"/>
    <lineage>
        <taxon>Eukaryota</taxon>
        <taxon>Fungi</taxon>
        <taxon>Dikarya</taxon>
        <taxon>Ascomycota</taxon>
        <taxon>Pezizomycotina</taxon>
        <taxon>Lecanoromycetes</taxon>
        <taxon>OSLEUM clade</taxon>
        <taxon>Lecanoromycetidae</taxon>
        <taxon>Lecanorales</taxon>
        <taxon>Lecanorineae</taxon>
        <taxon>Ramalinaceae</taxon>
        <taxon>Ramalina</taxon>
    </lineage>
</organism>
<dbReference type="InterPro" id="IPR023797">
    <property type="entry name" value="RNA3'_phos_cyclase_dom"/>
</dbReference>